<comment type="caution">
    <text evidence="1">The sequence shown here is derived from an EMBL/GenBank/DDBJ whole genome shotgun (WGS) entry which is preliminary data.</text>
</comment>
<dbReference type="Proteomes" id="UP000280307">
    <property type="component" value="Unassembled WGS sequence"/>
</dbReference>
<evidence type="ECO:0000313" key="1">
    <source>
        <dbReference type="EMBL" id="RRR75101.1"/>
    </source>
</evidence>
<dbReference type="EMBL" id="RSAS01000213">
    <property type="protein sequence ID" value="RRR75101.1"/>
    <property type="molecule type" value="Genomic_DNA"/>
</dbReference>
<organism evidence="1 2">
    <name type="scientific">Candidatus Viridilinea halotolerans</name>
    <dbReference type="NCBI Taxonomy" id="2491704"/>
    <lineage>
        <taxon>Bacteria</taxon>
        <taxon>Bacillati</taxon>
        <taxon>Chloroflexota</taxon>
        <taxon>Chloroflexia</taxon>
        <taxon>Chloroflexales</taxon>
        <taxon>Chloroflexineae</taxon>
        <taxon>Oscillochloridaceae</taxon>
        <taxon>Candidatus Viridilinea</taxon>
    </lineage>
</organism>
<evidence type="ECO:0000313" key="2">
    <source>
        <dbReference type="Proteomes" id="UP000280307"/>
    </source>
</evidence>
<accession>A0A426U580</accession>
<proteinExistence type="predicted"/>
<protein>
    <submittedName>
        <fullName evidence="1">Uncharacterized protein</fullName>
    </submittedName>
</protein>
<reference evidence="1 2" key="1">
    <citation type="submission" date="2018-12" db="EMBL/GenBank/DDBJ databases">
        <title>Genome Sequence of Candidatus Viridilinea halotolerans isolated from saline sulfide-rich spring.</title>
        <authorList>
            <person name="Grouzdev D.S."/>
            <person name="Burganskaya E.I."/>
            <person name="Krutkina M.S."/>
            <person name="Sukhacheva M.V."/>
            <person name="Gorlenko V.M."/>
        </authorList>
    </citation>
    <scope>NUCLEOTIDE SEQUENCE [LARGE SCALE GENOMIC DNA]</scope>
    <source>
        <strain evidence="1">Chok-6</strain>
    </source>
</reference>
<sequence>MLNLDLIFAHFERTIAERFLSRDLEGLRRSQWALVELVDAAEAAGDRESALRLRVLASKVANHREALADD</sequence>
<dbReference type="AlphaFoldDB" id="A0A426U580"/>
<name>A0A426U580_9CHLR</name>
<gene>
    <name evidence="1" type="ORF">EI684_05450</name>
</gene>